<reference evidence="5 6" key="1">
    <citation type="submission" date="2014-11" db="EMBL/GenBank/DDBJ databases">
        <title>Mycobacterium setense Manresensis Genome.</title>
        <authorList>
            <person name="Rech G."/>
            <person name="Sumoy L."/>
        </authorList>
    </citation>
    <scope>NUCLEOTIDE SEQUENCE [LARGE SCALE GENOMIC DNA]</scope>
    <source>
        <strain evidence="5 6">Manresensis</strain>
    </source>
</reference>
<keyword evidence="2" id="KW-0378">Hydrolase</keyword>
<protein>
    <submittedName>
        <fullName evidence="5">Acyl-CoA thioesterase</fullName>
    </submittedName>
</protein>
<evidence type="ECO:0000256" key="1">
    <source>
        <dbReference type="ARBA" id="ARBA00006538"/>
    </source>
</evidence>
<evidence type="ECO:0000313" key="5">
    <source>
        <dbReference type="EMBL" id="KHO26073.1"/>
    </source>
</evidence>
<feature type="domain" description="Acyl-CoA thioesterase-like N-terminal HotDog" evidence="3">
    <location>
        <begin position="41"/>
        <end position="112"/>
    </location>
</feature>
<dbReference type="Proteomes" id="UP000031004">
    <property type="component" value="Unassembled WGS sequence"/>
</dbReference>
<dbReference type="CDD" id="cd03445">
    <property type="entry name" value="Thioesterase_II_repeat2"/>
    <property type="match status" value="1"/>
</dbReference>
<comment type="caution">
    <text evidence="5">The sequence shown here is derived from an EMBL/GenBank/DDBJ whole genome shotgun (WGS) entry which is preliminary data.</text>
</comment>
<feature type="domain" description="Acyl-CoA thioesterase-like C-terminal" evidence="4">
    <location>
        <begin position="149"/>
        <end position="274"/>
    </location>
</feature>
<sequence length="290" mass="30599">MLIPAQASVDGLLEVFDVAPDGPDRFVGVTGPAGTDGRRVAKGAQALGQAIVATAKRFPDKTIRSAHAVFVRPVDIDSIVELSVGVVHEGRSVATAVVTVGQGSRLCATVTVLADVPTPDVVRHHALRPDVGTPDDACPAGPAMAGQELRLVDVVDVNSPDEVGPPELYAWLACDPVPERDDLAKALLSYFTGQLGISTTMRPHRGIGTAQAHATVSTALMSASVCFHESVQWDGWLLYSHESTAAGHGMSYVRGQVHTEDGELLASFTQEGMIRPMRPVDTAIDMPARL</sequence>
<dbReference type="InterPro" id="IPR049449">
    <property type="entry name" value="TesB_ACOT8-like_N"/>
</dbReference>
<organism evidence="5 6">
    <name type="scientific">Mycolicibacterium setense</name>
    <dbReference type="NCBI Taxonomy" id="431269"/>
    <lineage>
        <taxon>Bacteria</taxon>
        <taxon>Bacillati</taxon>
        <taxon>Actinomycetota</taxon>
        <taxon>Actinomycetes</taxon>
        <taxon>Mycobacteriales</taxon>
        <taxon>Mycobacteriaceae</taxon>
        <taxon>Mycolicibacterium</taxon>
    </lineage>
</organism>
<gene>
    <name evidence="5" type="ORF">QQ44_09855</name>
</gene>
<dbReference type="EMBL" id="JTLZ01000005">
    <property type="protein sequence ID" value="KHO26073.1"/>
    <property type="molecule type" value="Genomic_DNA"/>
</dbReference>
<dbReference type="CDD" id="cd03444">
    <property type="entry name" value="Thioesterase_II_repeat1"/>
    <property type="match status" value="1"/>
</dbReference>
<dbReference type="SUPFAM" id="SSF54637">
    <property type="entry name" value="Thioesterase/thiol ester dehydrase-isomerase"/>
    <property type="match status" value="2"/>
</dbReference>
<evidence type="ECO:0000256" key="2">
    <source>
        <dbReference type="ARBA" id="ARBA00022801"/>
    </source>
</evidence>
<dbReference type="PANTHER" id="PTHR11066:SF34">
    <property type="entry name" value="ACYL-COENZYME A THIOESTERASE 8"/>
    <property type="match status" value="1"/>
</dbReference>
<dbReference type="PANTHER" id="PTHR11066">
    <property type="entry name" value="ACYL-COA THIOESTERASE"/>
    <property type="match status" value="1"/>
</dbReference>
<evidence type="ECO:0000259" key="4">
    <source>
        <dbReference type="Pfam" id="PF20789"/>
    </source>
</evidence>
<keyword evidence="6" id="KW-1185">Reference proteome</keyword>
<dbReference type="InterPro" id="IPR003703">
    <property type="entry name" value="Acyl_CoA_thio"/>
</dbReference>
<dbReference type="Pfam" id="PF13622">
    <property type="entry name" value="4HBT_3"/>
    <property type="match status" value="1"/>
</dbReference>
<proteinExistence type="inferred from homology"/>
<dbReference type="Gene3D" id="2.40.160.210">
    <property type="entry name" value="Acyl-CoA thioesterase, double hotdog domain"/>
    <property type="match status" value="1"/>
</dbReference>
<dbReference type="InterPro" id="IPR049450">
    <property type="entry name" value="ACOT8-like_C"/>
</dbReference>
<dbReference type="InterPro" id="IPR042171">
    <property type="entry name" value="Acyl-CoA_hotdog"/>
</dbReference>
<name>A0ABR4YV64_9MYCO</name>
<dbReference type="Pfam" id="PF20789">
    <property type="entry name" value="4HBT_3C"/>
    <property type="match status" value="1"/>
</dbReference>
<evidence type="ECO:0000313" key="6">
    <source>
        <dbReference type="Proteomes" id="UP000031004"/>
    </source>
</evidence>
<accession>A0ABR4YV64</accession>
<dbReference type="InterPro" id="IPR029069">
    <property type="entry name" value="HotDog_dom_sf"/>
</dbReference>
<comment type="similarity">
    <text evidence="1">Belongs to the C/M/P thioester hydrolase family.</text>
</comment>
<evidence type="ECO:0000259" key="3">
    <source>
        <dbReference type="Pfam" id="PF13622"/>
    </source>
</evidence>